<evidence type="ECO:0000313" key="1">
    <source>
        <dbReference type="EMBL" id="BAY59530.1"/>
    </source>
</evidence>
<dbReference type="AlphaFoldDB" id="A0A1Z4JS42"/>
<gene>
    <name evidence="1" type="ORF">NIES2135_64070</name>
</gene>
<dbReference type="Proteomes" id="UP000217895">
    <property type="component" value="Plasmid Plasmid2 dna"/>
</dbReference>
<sequence length="63" mass="6847">MTRALSPRMALLTISVIAGIYLSYLQDGFVQPLGQAQDVLNFVILVNKTIGPQNKIGESKGKE</sequence>
<keyword evidence="2" id="KW-1185">Reference proteome</keyword>
<proteinExistence type="predicted"/>
<protein>
    <submittedName>
        <fullName evidence="1">Uncharacterized protein</fullName>
    </submittedName>
</protein>
<dbReference type="EMBL" id="AP018205">
    <property type="protein sequence ID" value="BAY59530.1"/>
    <property type="molecule type" value="Genomic_DNA"/>
</dbReference>
<accession>A0A1Z4JS42</accession>
<name>A0A1Z4JS42_LEPBY</name>
<reference evidence="1 2" key="1">
    <citation type="submission" date="2017-06" db="EMBL/GenBank/DDBJ databases">
        <title>Genome sequencing of cyanobaciteial culture collection at National Institute for Environmental Studies (NIES).</title>
        <authorList>
            <person name="Hirose Y."/>
            <person name="Shimura Y."/>
            <person name="Fujisawa T."/>
            <person name="Nakamura Y."/>
            <person name="Kawachi M."/>
        </authorList>
    </citation>
    <scope>NUCLEOTIDE SEQUENCE [LARGE SCALE GENOMIC DNA]</scope>
    <source>
        <strain evidence="1 2">NIES-2135</strain>
        <plasmid evidence="2">Plasmid Plasmid2 dna</plasmid>
    </source>
</reference>
<geneLocation type="plasmid" evidence="1">
    <name>plasmid2</name>
</geneLocation>
<keyword evidence="1" id="KW-0614">Plasmid</keyword>
<organism evidence="1 2">
    <name type="scientific">Leptolyngbya boryana NIES-2135</name>
    <dbReference type="NCBI Taxonomy" id="1973484"/>
    <lineage>
        <taxon>Bacteria</taxon>
        <taxon>Bacillati</taxon>
        <taxon>Cyanobacteriota</taxon>
        <taxon>Cyanophyceae</taxon>
        <taxon>Leptolyngbyales</taxon>
        <taxon>Leptolyngbyaceae</taxon>
        <taxon>Leptolyngbya group</taxon>
        <taxon>Leptolyngbya</taxon>
    </lineage>
</organism>
<evidence type="ECO:0000313" key="2">
    <source>
        <dbReference type="Proteomes" id="UP000217895"/>
    </source>
</evidence>